<evidence type="ECO:0000256" key="3">
    <source>
        <dbReference type="ARBA" id="ARBA00022737"/>
    </source>
</evidence>
<dbReference type="WBParaSite" id="TASK_0001000401-mRNA-1">
    <property type="protein sequence ID" value="TASK_0001000401-mRNA-1"/>
    <property type="gene ID" value="TASK_0001000401"/>
</dbReference>
<evidence type="ECO:0000256" key="7">
    <source>
        <dbReference type="PROSITE-ProRule" id="PRU00042"/>
    </source>
</evidence>
<dbReference type="InterPro" id="IPR050527">
    <property type="entry name" value="Snail/Krueppel_Znf"/>
</dbReference>
<evidence type="ECO:0000256" key="1">
    <source>
        <dbReference type="ARBA" id="ARBA00004123"/>
    </source>
</evidence>
<dbReference type="GO" id="GO:0000978">
    <property type="term" value="F:RNA polymerase II cis-regulatory region sequence-specific DNA binding"/>
    <property type="evidence" value="ECO:0007669"/>
    <property type="project" value="TreeGrafter"/>
</dbReference>
<keyword evidence="6" id="KW-0539">Nucleus</keyword>
<dbReference type="SUPFAM" id="SSF57667">
    <property type="entry name" value="beta-beta-alpha zinc fingers"/>
    <property type="match status" value="1"/>
</dbReference>
<feature type="domain" description="C2H2-type" evidence="9">
    <location>
        <begin position="221"/>
        <end position="248"/>
    </location>
</feature>
<dbReference type="Pfam" id="PF00096">
    <property type="entry name" value="zf-C2H2"/>
    <property type="match status" value="2"/>
</dbReference>
<dbReference type="Proteomes" id="UP000282613">
    <property type="component" value="Unassembled WGS sequence"/>
</dbReference>
<reference evidence="10 11" key="2">
    <citation type="submission" date="2018-11" db="EMBL/GenBank/DDBJ databases">
        <authorList>
            <consortium name="Pathogen Informatics"/>
        </authorList>
    </citation>
    <scope>NUCLEOTIDE SEQUENCE [LARGE SCALE GENOMIC DNA]</scope>
</reference>
<comment type="subcellular location">
    <subcellularLocation>
        <location evidence="1">Nucleus</location>
    </subcellularLocation>
</comment>
<evidence type="ECO:0000313" key="11">
    <source>
        <dbReference type="Proteomes" id="UP000282613"/>
    </source>
</evidence>
<proteinExistence type="predicted"/>
<sequence>MTRHDCDPSHSTSFELPSTGSSTTPSATSNCSASLVNPINVLWISQSECGFMGQIPVSDCTTPFSSCHLTSSSTSSTVRMETLPQSCNPPICSGATMPHYLPRYSSPGLPGRISPTTSNYPYCCSYLHSQTPFNMLDISTSTSLTEPIVDALDFPASRVAGSNNDAGANESSVTGNGANFSSVPDEVNREERRIWQCPDCKKTYDSSASLRMHLQSHSRSWKCHFCDKAFSRKWILVAHERRHTGERPVVCPVCQRTFPDRSIMRKHIQAHRAAKHCHYTRCSWLFASCSQIIGQMGWCQPSALVAIFVDDDALVS</sequence>
<dbReference type="OrthoDB" id="6910977at2759"/>
<dbReference type="Pfam" id="PF12874">
    <property type="entry name" value="zf-met"/>
    <property type="match status" value="1"/>
</dbReference>
<evidence type="ECO:0000313" key="10">
    <source>
        <dbReference type="EMBL" id="VDK47295.1"/>
    </source>
</evidence>
<evidence type="ECO:0000313" key="12">
    <source>
        <dbReference type="WBParaSite" id="TASK_0001000401-mRNA-1"/>
    </source>
</evidence>
<dbReference type="AlphaFoldDB" id="A0A0R3WGL1"/>
<keyword evidence="11" id="KW-1185">Reference proteome</keyword>
<dbReference type="GO" id="GO:0000981">
    <property type="term" value="F:DNA-binding transcription factor activity, RNA polymerase II-specific"/>
    <property type="evidence" value="ECO:0007669"/>
    <property type="project" value="TreeGrafter"/>
</dbReference>
<dbReference type="InterPro" id="IPR036236">
    <property type="entry name" value="Znf_C2H2_sf"/>
</dbReference>
<feature type="region of interest" description="Disordered" evidence="8">
    <location>
        <begin position="1"/>
        <end position="30"/>
    </location>
</feature>
<gene>
    <name evidence="10" type="ORF">TASK_LOCUS10005</name>
</gene>
<evidence type="ECO:0000256" key="4">
    <source>
        <dbReference type="ARBA" id="ARBA00022771"/>
    </source>
</evidence>
<protein>
    <submittedName>
        <fullName evidence="12">Zinc finger, C2H2 type</fullName>
    </submittedName>
</protein>
<dbReference type="GO" id="GO:0008270">
    <property type="term" value="F:zinc ion binding"/>
    <property type="evidence" value="ECO:0007669"/>
    <property type="project" value="UniProtKB-KW"/>
</dbReference>
<feature type="compositionally biased region" description="Low complexity" evidence="8">
    <location>
        <begin position="17"/>
        <end position="29"/>
    </location>
</feature>
<keyword evidence="5" id="KW-0862">Zinc</keyword>
<dbReference type="PANTHER" id="PTHR24388">
    <property type="entry name" value="ZINC FINGER PROTEIN"/>
    <property type="match status" value="1"/>
</dbReference>
<dbReference type="PANTHER" id="PTHR24388:SF54">
    <property type="entry name" value="PROTEIN ESCARGOT"/>
    <property type="match status" value="1"/>
</dbReference>
<dbReference type="PROSITE" id="PS50157">
    <property type="entry name" value="ZINC_FINGER_C2H2_2"/>
    <property type="match status" value="3"/>
</dbReference>
<dbReference type="InterPro" id="IPR013087">
    <property type="entry name" value="Znf_C2H2_type"/>
</dbReference>
<feature type="domain" description="C2H2-type" evidence="9">
    <location>
        <begin position="249"/>
        <end position="276"/>
    </location>
</feature>
<feature type="compositionally biased region" description="Polar residues" evidence="8">
    <location>
        <begin position="165"/>
        <end position="182"/>
    </location>
</feature>
<organism evidence="12">
    <name type="scientific">Taenia asiatica</name>
    <name type="common">Asian tapeworm</name>
    <dbReference type="NCBI Taxonomy" id="60517"/>
    <lineage>
        <taxon>Eukaryota</taxon>
        <taxon>Metazoa</taxon>
        <taxon>Spiralia</taxon>
        <taxon>Lophotrochozoa</taxon>
        <taxon>Platyhelminthes</taxon>
        <taxon>Cestoda</taxon>
        <taxon>Eucestoda</taxon>
        <taxon>Cyclophyllidea</taxon>
        <taxon>Taeniidae</taxon>
        <taxon>Taenia</taxon>
    </lineage>
</organism>
<dbReference type="Gene3D" id="3.30.160.60">
    <property type="entry name" value="Classic Zinc Finger"/>
    <property type="match status" value="2"/>
</dbReference>
<reference evidence="12" key="1">
    <citation type="submission" date="2017-02" db="UniProtKB">
        <authorList>
            <consortium name="WormBaseParasite"/>
        </authorList>
    </citation>
    <scope>IDENTIFICATION</scope>
</reference>
<keyword evidence="3" id="KW-0677">Repeat</keyword>
<dbReference type="STRING" id="60517.A0A0R3WGL1"/>
<dbReference type="SMART" id="SM00355">
    <property type="entry name" value="ZnF_C2H2"/>
    <property type="match status" value="3"/>
</dbReference>
<feature type="domain" description="C2H2-type" evidence="9">
    <location>
        <begin position="195"/>
        <end position="222"/>
    </location>
</feature>
<accession>A0A0R3WGL1</accession>
<evidence type="ECO:0000256" key="5">
    <source>
        <dbReference type="ARBA" id="ARBA00022833"/>
    </source>
</evidence>
<evidence type="ECO:0000256" key="2">
    <source>
        <dbReference type="ARBA" id="ARBA00022723"/>
    </source>
</evidence>
<name>A0A0R3WGL1_TAEAS</name>
<dbReference type="PROSITE" id="PS00028">
    <property type="entry name" value="ZINC_FINGER_C2H2_1"/>
    <property type="match status" value="3"/>
</dbReference>
<evidence type="ECO:0000256" key="8">
    <source>
        <dbReference type="SAM" id="MobiDB-lite"/>
    </source>
</evidence>
<feature type="region of interest" description="Disordered" evidence="8">
    <location>
        <begin position="165"/>
        <end position="185"/>
    </location>
</feature>
<evidence type="ECO:0000256" key="6">
    <source>
        <dbReference type="ARBA" id="ARBA00023242"/>
    </source>
</evidence>
<dbReference type="GO" id="GO:0005634">
    <property type="term" value="C:nucleus"/>
    <property type="evidence" value="ECO:0007669"/>
    <property type="project" value="UniProtKB-SubCell"/>
</dbReference>
<keyword evidence="4 7" id="KW-0863">Zinc-finger</keyword>
<evidence type="ECO:0000259" key="9">
    <source>
        <dbReference type="PROSITE" id="PS50157"/>
    </source>
</evidence>
<dbReference type="EMBL" id="UYRS01019946">
    <property type="protein sequence ID" value="VDK47295.1"/>
    <property type="molecule type" value="Genomic_DNA"/>
</dbReference>
<keyword evidence="2" id="KW-0479">Metal-binding</keyword>